<comment type="subcellular location">
    <subcellularLocation>
        <location evidence="1">Cell membrane</location>
        <topology evidence="1">Single-pass membrane protein</topology>
    </subcellularLocation>
</comment>
<dbReference type="OrthoDB" id="1431247at2759"/>
<evidence type="ECO:0000256" key="1">
    <source>
        <dbReference type="ARBA" id="ARBA00004162"/>
    </source>
</evidence>
<comment type="caution">
    <text evidence="8">The sequence shown here is derived from an EMBL/GenBank/DDBJ whole genome shotgun (WGS) entry which is preliminary data.</text>
</comment>
<keyword evidence="6" id="KW-1133">Transmembrane helix</keyword>
<protein>
    <submittedName>
        <fullName evidence="8">Inactive protein RESTRICTED TEV MOVEMENT 2</fullName>
    </submittedName>
</protein>
<dbReference type="CDD" id="cd06464">
    <property type="entry name" value="ACD_sHsps-like"/>
    <property type="match status" value="1"/>
</dbReference>
<keyword evidence="2" id="KW-1003">Cell membrane</keyword>
<dbReference type="InterPro" id="IPR002068">
    <property type="entry name" value="A-crystallin/Hsp20_dom"/>
</dbReference>
<feature type="transmembrane region" description="Helical" evidence="6">
    <location>
        <begin position="115"/>
        <end position="133"/>
    </location>
</feature>
<dbReference type="Proteomes" id="UP000516437">
    <property type="component" value="Chromosome 2"/>
</dbReference>
<name>A0A6A1WEA0_9ROSI</name>
<proteinExistence type="inferred from homology"/>
<keyword evidence="6" id="KW-0812">Transmembrane</keyword>
<dbReference type="GO" id="GO:0006952">
    <property type="term" value="P:defense response"/>
    <property type="evidence" value="ECO:0007669"/>
    <property type="project" value="UniProtKB-KW"/>
</dbReference>
<feature type="domain" description="SHSP" evidence="7">
    <location>
        <begin position="1"/>
        <end position="107"/>
    </location>
</feature>
<evidence type="ECO:0000256" key="4">
    <source>
        <dbReference type="PROSITE-ProRule" id="PRU00285"/>
    </source>
</evidence>
<dbReference type="InterPro" id="IPR008978">
    <property type="entry name" value="HSP20-like_chaperone"/>
</dbReference>
<dbReference type="PANTHER" id="PTHR43670:SF118">
    <property type="entry name" value="HSP20_ALPHA CRYSTALLIN FAMILY PROTEIN"/>
    <property type="match status" value="1"/>
</dbReference>
<dbReference type="Pfam" id="PF00011">
    <property type="entry name" value="HSP20"/>
    <property type="match status" value="1"/>
</dbReference>
<reference evidence="8 9" key="1">
    <citation type="journal article" date="2019" name="Plant Biotechnol. J.">
        <title>The red bayberry genome and genetic basis of sex determination.</title>
        <authorList>
            <person name="Jia H.M."/>
            <person name="Jia H.J."/>
            <person name="Cai Q.L."/>
            <person name="Wang Y."/>
            <person name="Zhao H.B."/>
            <person name="Yang W.F."/>
            <person name="Wang G.Y."/>
            <person name="Li Y.H."/>
            <person name="Zhan D.L."/>
            <person name="Shen Y.T."/>
            <person name="Niu Q.F."/>
            <person name="Chang L."/>
            <person name="Qiu J."/>
            <person name="Zhao L."/>
            <person name="Xie H.B."/>
            <person name="Fu W.Y."/>
            <person name="Jin J."/>
            <person name="Li X.W."/>
            <person name="Jiao Y."/>
            <person name="Zhou C.C."/>
            <person name="Tu T."/>
            <person name="Chai C.Y."/>
            <person name="Gao J.L."/>
            <person name="Fan L.J."/>
            <person name="van de Weg E."/>
            <person name="Wang J.Y."/>
            <person name="Gao Z.S."/>
        </authorList>
    </citation>
    <scope>NUCLEOTIDE SEQUENCE [LARGE SCALE GENOMIC DNA]</scope>
    <source>
        <tissue evidence="8">Leaves</tissue>
    </source>
</reference>
<evidence type="ECO:0000259" key="7">
    <source>
        <dbReference type="PROSITE" id="PS01031"/>
    </source>
</evidence>
<evidence type="ECO:0000313" key="8">
    <source>
        <dbReference type="EMBL" id="KAB1223511.1"/>
    </source>
</evidence>
<dbReference type="EMBL" id="RXIC02000020">
    <property type="protein sequence ID" value="KAB1223511.1"/>
    <property type="molecule type" value="Genomic_DNA"/>
</dbReference>
<evidence type="ECO:0000313" key="9">
    <source>
        <dbReference type="Proteomes" id="UP000516437"/>
    </source>
</evidence>
<dbReference type="GO" id="GO:0034605">
    <property type="term" value="P:cellular response to heat"/>
    <property type="evidence" value="ECO:0007669"/>
    <property type="project" value="TreeGrafter"/>
</dbReference>
<keyword evidence="9" id="KW-1185">Reference proteome</keyword>
<comment type="similarity">
    <text evidence="4 5">Belongs to the small heat shock protein (HSP20) family.</text>
</comment>
<sequence length="138" mass="15828">MDFEPYCRWRRGEGKQPDHDIFEVHLQGFKSEQLEASIDNSGIIKLSGKTHFQGDTWKSFNKEINIPKNRNKDKISAKFSEGVLSIKMPKKVKRNQLGRYIVKVCKEYYSTMIKVIKAVIIAIVVGALCGILLKRILS</sequence>
<keyword evidence="3" id="KW-0611">Plant defense</keyword>
<dbReference type="GO" id="GO:0005886">
    <property type="term" value="C:plasma membrane"/>
    <property type="evidence" value="ECO:0007669"/>
    <property type="project" value="UniProtKB-SubCell"/>
</dbReference>
<dbReference type="AlphaFoldDB" id="A0A6A1WEA0"/>
<accession>A0A6A1WEA0</accession>
<organism evidence="8 9">
    <name type="scientific">Morella rubra</name>
    <name type="common">Chinese bayberry</name>
    <dbReference type="NCBI Taxonomy" id="262757"/>
    <lineage>
        <taxon>Eukaryota</taxon>
        <taxon>Viridiplantae</taxon>
        <taxon>Streptophyta</taxon>
        <taxon>Embryophyta</taxon>
        <taxon>Tracheophyta</taxon>
        <taxon>Spermatophyta</taxon>
        <taxon>Magnoliopsida</taxon>
        <taxon>eudicotyledons</taxon>
        <taxon>Gunneridae</taxon>
        <taxon>Pentapetalae</taxon>
        <taxon>rosids</taxon>
        <taxon>fabids</taxon>
        <taxon>Fagales</taxon>
        <taxon>Myricaceae</taxon>
        <taxon>Morella</taxon>
    </lineage>
</organism>
<dbReference type="PANTHER" id="PTHR43670">
    <property type="entry name" value="HEAT SHOCK PROTEIN 26"/>
    <property type="match status" value="1"/>
</dbReference>
<dbReference type="SUPFAM" id="SSF49764">
    <property type="entry name" value="HSP20-like chaperones"/>
    <property type="match status" value="1"/>
</dbReference>
<evidence type="ECO:0000256" key="2">
    <source>
        <dbReference type="ARBA" id="ARBA00022475"/>
    </source>
</evidence>
<evidence type="ECO:0000256" key="5">
    <source>
        <dbReference type="RuleBase" id="RU003616"/>
    </source>
</evidence>
<dbReference type="PROSITE" id="PS01031">
    <property type="entry name" value="SHSP"/>
    <property type="match status" value="1"/>
</dbReference>
<evidence type="ECO:0000256" key="6">
    <source>
        <dbReference type="SAM" id="Phobius"/>
    </source>
</evidence>
<dbReference type="Gene3D" id="2.60.40.790">
    <property type="match status" value="1"/>
</dbReference>
<gene>
    <name evidence="8" type="ORF">CJ030_MR2G016879</name>
</gene>
<keyword evidence="6" id="KW-0472">Membrane</keyword>
<evidence type="ECO:0000256" key="3">
    <source>
        <dbReference type="ARBA" id="ARBA00022821"/>
    </source>
</evidence>